<name>A0A9P8RLJ4_9PEZI</name>
<protein>
    <submittedName>
        <fullName evidence="1">Uncharacterized protein</fullName>
    </submittedName>
</protein>
<comment type="caution">
    <text evidence="1">The sequence shown here is derived from an EMBL/GenBank/DDBJ whole genome shotgun (WGS) entry which is preliminary data.</text>
</comment>
<dbReference type="InterPro" id="IPR038136">
    <property type="entry name" value="CofD-like_dom_sf"/>
</dbReference>
<evidence type="ECO:0000313" key="2">
    <source>
        <dbReference type="Proteomes" id="UP000750711"/>
    </source>
</evidence>
<dbReference type="PANTHER" id="PTHR31240">
    <property type="entry name" value="MATERNAL EFFECT EMBRYO ARREST 18"/>
    <property type="match status" value="1"/>
</dbReference>
<dbReference type="InterPro" id="IPR002882">
    <property type="entry name" value="CofD"/>
</dbReference>
<accession>A0A9P8RLJ4</accession>
<proteinExistence type="predicted"/>
<dbReference type="GO" id="GO:0043743">
    <property type="term" value="F:LPPG:FO 2-phospho-L-lactate transferase activity"/>
    <property type="evidence" value="ECO:0007669"/>
    <property type="project" value="InterPro"/>
</dbReference>
<evidence type="ECO:0000313" key="1">
    <source>
        <dbReference type="EMBL" id="KAH0556251.1"/>
    </source>
</evidence>
<dbReference type="Proteomes" id="UP000750711">
    <property type="component" value="Unassembled WGS sequence"/>
</dbReference>
<keyword evidence="2" id="KW-1185">Reference proteome</keyword>
<dbReference type="PANTHER" id="PTHR31240:SF0">
    <property type="entry name" value="MATERNAL EFFECT EMBRYO ARREST 18"/>
    <property type="match status" value="1"/>
</dbReference>
<sequence>MNPTAVDPGIVVISGGSAANNLVGVFRDLVGDGRCPLSYVIPISDNGGSSSELIRVLGGPGIGDLRSRLVRLIPESDPQDQAIIEEEDEAPSPTTITSPNPTRSALKRFFNHRLPACPDAARLEWLDIVESRHPLWTNIPSPKKELIRSFLNHVNFEIVKRARPPSSVFSFQSASVGNLFLTGARLFTGSFETT</sequence>
<dbReference type="EMBL" id="JAGHQM010001167">
    <property type="protein sequence ID" value="KAH0556251.1"/>
    <property type="molecule type" value="Genomic_DNA"/>
</dbReference>
<organism evidence="1 2">
    <name type="scientific">Trichoglossum hirsutum</name>
    <dbReference type="NCBI Taxonomy" id="265104"/>
    <lineage>
        <taxon>Eukaryota</taxon>
        <taxon>Fungi</taxon>
        <taxon>Dikarya</taxon>
        <taxon>Ascomycota</taxon>
        <taxon>Pezizomycotina</taxon>
        <taxon>Geoglossomycetes</taxon>
        <taxon>Geoglossales</taxon>
        <taxon>Geoglossaceae</taxon>
        <taxon>Trichoglossum</taxon>
    </lineage>
</organism>
<dbReference type="AlphaFoldDB" id="A0A9P8RLJ4"/>
<dbReference type="SUPFAM" id="SSF142338">
    <property type="entry name" value="CofD-like"/>
    <property type="match status" value="1"/>
</dbReference>
<dbReference type="Pfam" id="PF01933">
    <property type="entry name" value="CofD"/>
    <property type="match status" value="1"/>
</dbReference>
<gene>
    <name evidence="1" type="ORF">GP486_005823</name>
</gene>
<reference evidence="1" key="1">
    <citation type="submission" date="2021-03" db="EMBL/GenBank/DDBJ databases">
        <title>Comparative genomics and phylogenomic investigation of the class Geoglossomycetes provide insights into ecological specialization and systematics.</title>
        <authorList>
            <person name="Melie T."/>
            <person name="Pirro S."/>
            <person name="Miller A.N."/>
            <person name="Quandt A."/>
        </authorList>
    </citation>
    <scope>NUCLEOTIDE SEQUENCE</scope>
    <source>
        <strain evidence="1">CAQ_001_2017</strain>
    </source>
</reference>
<dbReference type="Gene3D" id="3.40.50.10680">
    <property type="entry name" value="CofD-like domains"/>
    <property type="match status" value="1"/>
</dbReference>